<name>A0A1X1R2M2_MYCFA</name>
<keyword evidence="3" id="KW-1185">Reference proteome</keyword>
<accession>A0A1X1R2M2</accession>
<evidence type="ECO:0000313" key="3">
    <source>
        <dbReference type="Proteomes" id="UP000193484"/>
    </source>
</evidence>
<keyword evidence="1" id="KW-0472">Membrane</keyword>
<dbReference type="EMBL" id="LQOJ01000057">
    <property type="protein sequence ID" value="ORU98508.1"/>
    <property type="molecule type" value="Genomic_DNA"/>
</dbReference>
<organism evidence="2 3">
    <name type="scientific">Mycolicibacterium fallax</name>
    <name type="common">Mycobacterium fallax</name>
    <dbReference type="NCBI Taxonomy" id="1793"/>
    <lineage>
        <taxon>Bacteria</taxon>
        <taxon>Bacillati</taxon>
        <taxon>Actinomycetota</taxon>
        <taxon>Actinomycetes</taxon>
        <taxon>Mycobacteriales</taxon>
        <taxon>Mycobacteriaceae</taxon>
        <taxon>Mycolicibacterium</taxon>
    </lineage>
</organism>
<dbReference type="STRING" id="1793.AWC04_18055"/>
<dbReference type="Proteomes" id="UP000193484">
    <property type="component" value="Unassembled WGS sequence"/>
</dbReference>
<proteinExistence type="predicted"/>
<gene>
    <name evidence="2" type="ORF">AWC04_18055</name>
</gene>
<feature type="transmembrane region" description="Helical" evidence="1">
    <location>
        <begin position="12"/>
        <end position="34"/>
    </location>
</feature>
<keyword evidence="1" id="KW-0812">Transmembrane</keyword>
<protein>
    <submittedName>
        <fullName evidence="2">Uncharacterized protein</fullName>
    </submittedName>
</protein>
<reference evidence="2 3" key="1">
    <citation type="submission" date="2016-01" db="EMBL/GenBank/DDBJ databases">
        <title>The new phylogeny of the genus Mycobacterium.</title>
        <authorList>
            <person name="Tarcisio F."/>
            <person name="Conor M."/>
            <person name="Antonella G."/>
            <person name="Elisabetta G."/>
            <person name="Giulia F.S."/>
            <person name="Sara T."/>
            <person name="Anna F."/>
            <person name="Clotilde B."/>
            <person name="Roberto B."/>
            <person name="Veronica D.S."/>
            <person name="Fabio R."/>
            <person name="Monica P."/>
            <person name="Olivier J."/>
            <person name="Enrico T."/>
            <person name="Nicola S."/>
        </authorList>
    </citation>
    <scope>NUCLEOTIDE SEQUENCE [LARGE SCALE GENOMIC DNA]</scope>
    <source>
        <strain evidence="2 3">DSM 44179</strain>
    </source>
</reference>
<evidence type="ECO:0000313" key="2">
    <source>
        <dbReference type="EMBL" id="ORU98508.1"/>
    </source>
</evidence>
<keyword evidence="1" id="KW-1133">Transmembrane helix</keyword>
<comment type="caution">
    <text evidence="2">The sequence shown here is derived from an EMBL/GenBank/DDBJ whole genome shotgun (WGS) entry which is preliminary data.</text>
</comment>
<sequence>MERVWSFLSGWTAGLEMVVVAMLSAWVAAGAALAPVARPMAIRAGAAARVAVAAIRRAMVVI</sequence>
<dbReference type="AlphaFoldDB" id="A0A1X1R2M2"/>
<evidence type="ECO:0000256" key="1">
    <source>
        <dbReference type="SAM" id="Phobius"/>
    </source>
</evidence>